<feature type="transmembrane region" description="Helical" evidence="7">
    <location>
        <begin position="59"/>
        <end position="80"/>
    </location>
</feature>
<dbReference type="CDD" id="cd06261">
    <property type="entry name" value="TM_PBP2"/>
    <property type="match status" value="1"/>
</dbReference>
<dbReference type="InterPro" id="IPR025966">
    <property type="entry name" value="OppC_N"/>
</dbReference>
<sequence>MARDEPARVALYCNEPVCAMTSSAEPTLDALASRDASDLPHAVRRGSPVWRQFTRHGGAVAGALLLASIALVALCAGWWFPADPLRIVAAPEIWPFAQWQYPLGTDALGRDIAAMLAHGARATLAIGLVSSVVATVIGVSIGAMAAWWGGWIDEGLMRFTELFQIVPNVVFVLTVVAILGPRIENTVIAVALVSWPAIARLTRAECLSFKSREFVQACRTVGLSPWRIALREVLPNALPPVLVMGTLVVAGAILYESVVSFLGLGDPNIASWGRQIGEGRTLIRSSLYLCAEPGLAIMLAVLALNLVGDGLNDALNPALRKKR</sequence>
<keyword evidence="5 7" id="KW-1133">Transmembrane helix</keyword>
<dbReference type="Pfam" id="PF00528">
    <property type="entry name" value="BPD_transp_1"/>
    <property type="match status" value="1"/>
</dbReference>
<dbReference type="Pfam" id="PF12911">
    <property type="entry name" value="OppC_N"/>
    <property type="match status" value="1"/>
</dbReference>
<feature type="transmembrane region" description="Helical" evidence="7">
    <location>
        <begin position="124"/>
        <end position="150"/>
    </location>
</feature>
<evidence type="ECO:0000256" key="3">
    <source>
        <dbReference type="ARBA" id="ARBA00022475"/>
    </source>
</evidence>
<dbReference type="AlphaFoldDB" id="A0A5E4Y416"/>
<evidence type="ECO:0000256" key="7">
    <source>
        <dbReference type="RuleBase" id="RU363032"/>
    </source>
</evidence>
<dbReference type="Proteomes" id="UP000406256">
    <property type="component" value="Unassembled WGS sequence"/>
</dbReference>
<feature type="transmembrane region" description="Helical" evidence="7">
    <location>
        <begin position="286"/>
        <end position="307"/>
    </location>
</feature>
<gene>
    <name evidence="9" type="ORF">PAN31108_04261</name>
</gene>
<dbReference type="PROSITE" id="PS50928">
    <property type="entry name" value="ABC_TM1"/>
    <property type="match status" value="1"/>
</dbReference>
<comment type="similarity">
    <text evidence="7">Belongs to the binding-protein-dependent transport system permease family.</text>
</comment>
<evidence type="ECO:0000256" key="2">
    <source>
        <dbReference type="ARBA" id="ARBA00022448"/>
    </source>
</evidence>
<keyword evidence="10" id="KW-1185">Reference proteome</keyword>
<name>A0A5E4Y416_9BURK</name>
<organism evidence="9 10">
    <name type="scientific">Pandoraea anhela</name>
    <dbReference type="NCBI Taxonomy" id="2508295"/>
    <lineage>
        <taxon>Bacteria</taxon>
        <taxon>Pseudomonadati</taxon>
        <taxon>Pseudomonadota</taxon>
        <taxon>Betaproteobacteria</taxon>
        <taxon>Burkholderiales</taxon>
        <taxon>Burkholderiaceae</taxon>
        <taxon>Pandoraea</taxon>
    </lineage>
</organism>
<dbReference type="GO" id="GO:0005886">
    <property type="term" value="C:plasma membrane"/>
    <property type="evidence" value="ECO:0007669"/>
    <property type="project" value="UniProtKB-SubCell"/>
</dbReference>
<dbReference type="GO" id="GO:0055085">
    <property type="term" value="P:transmembrane transport"/>
    <property type="evidence" value="ECO:0007669"/>
    <property type="project" value="InterPro"/>
</dbReference>
<keyword evidence="3" id="KW-1003">Cell membrane</keyword>
<dbReference type="PANTHER" id="PTHR43386:SF1">
    <property type="entry name" value="D,D-DIPEPTIDE TRANSPORT SYSTEM PERMEASE PROTEIN DDPC-RELATED"/>
    <property type="match status" value="1"/>
</dbReference>
<evidence type="ECO:0000256" key="1">
    <source>
        <dbReference type="ARBA" id="ARBA00004651"/>
    </source>
</evidence>
<evidence type="ECO:0000256" key="5">
    <source>
        <dbReference type="ARBA" id="ARBA00022989"/>
    </source>
</evidence>
<dbReference type="EMBL" id="CABPSB010000019">
    <property type="protein sequence ID" value="VVE43072.1"/>
    <property type="molecule type" value="Genomic_DNA"/>
</dbReference>
<evidence type="ECO:0000259" key="8">
    <source>
        <dbReference type="PROSITE" id="PS50928"/>
    </source>
</evidence>
<evidence type="ECO:0000313" key="10">
    <source>
        <dbReference type="Proteomes" id="UP000406256"/>
    </source>
</evidence>
<reference evidence="9 10" key="1">
    <citation type="submission" date="2019-08" db="EMBL/GenBank/DDBJ databases">
        <authorList>
            <person name="Peeters C."/>
        </authorList>
    </citation>
    <scope>NUCLEOTIDE SEQUENCE [LARGE SCALE GENOMIC DNA]</scope>
    <source>
        <strain evidence="9 10">LMG 31108</strain>
    </source>
</reference>
<proteinExistence type="inferred from homology"/>
<keyword evidence="6 7" id="KW-0472">Membrane</keyword>
<feature type="transmembrane region" description="Helical" evidence="7">
    <location>
        <begin position="241"/>
        <end position="265"/>
    </location>
</feature>
<evidence type="ECO:0000256" key="6">
    <source>
        <dbReference type="ARBA" id="ARBA00023136"/>
    </source>
</evidence>
<dbReference type="InterPro" id="IPR000515">
    <property type="entry name" value="MetI-like"/>
</dbReference>
<keyword evidence="4 7" id="KW-0812">Transmembrane</keyword>
<evidence type="ECO:0000313" key="9">
    <source>
        <dbReference type="EMBL" id="VVE43072.1"/>
    </source>
</evidence>
<feature type="transmembrane region" description="Helical" evidence="7">
    <location>
        <begin position="162"/>
        <end position="180"/>
    </location>
</feature>
<feature type="domain" description="ABC transmembrane type-1" evidence="8">
    <location>
        <begin position="120"/>
        <end position="308"/>
    </location>
</feature>
<dbReference type="InterPro" id="IPR035906">
    <property type="entry name" value="MetI-like_sf"/>
</dbReference>
<accession>A0A5E4Y416</accession>
<keyword evidence="2 7" id="KW-0813">Transport</keyword>
<dbReference type="InterPro" id="IPR050366">
    <property type="entry name" value="BP-dependent_transpt_permease"/>
</dbReference>
<dbReference type="Gene3D" id="1.10.3720.10">
    <property type="entry name" value="MetI-like"/>
    <property type="match status" value="1"/>
</dbReference>
<dbReference type="PANTHER" id="PTHR43386">
    <property type="entry name" value="OLIGOPEPTIDE TRANSPORT SYSTEM PERMEASE PROTEIN APPC"/>
    <property type="match status" value="1"/>
</dbReference>
<dbReference type="SUPFAM" id="SSF161098">
    <property type="entry name" value="MetI-like"/>
    <property type="match status" value="1"/>
</dbReference>
<protein>
    <submittedName>
        <fullName evidence="9">ABC transporter permease</fullName>
    </submittedName>
</protein>
<comment type="subcellular location">
    <subcellularLocation>
        <location evidence="1 7">Cell membrane</location>
        <topology evidence="1 7">Multi-pass membrane protein</topology>
    </subcellularLocation>
</comment>
<evidence type="ECO:0000256" key="4">
    <source>
        <dbReference type="ARBA" id="ARBA00022692"/>
    </source>
</evidence>